<keyword evidence="1" id="KW-0812">Transmembrane</keyword>
<keyword evidence="1" id="KW-0472">Membrane</keyword>
<dbReference type="OrthoDB" id="2586087at2"/>
<feature type="transmembrane region" description="Helical" evidence="1">
    <location>
        <begin position="42"/>
        <end position="62"/>
    </location>
</feature>
<dbReference type="AlphaFoldDB" id="A0A3P3TZ82"/>
<reference evidence="2 3" key="1">
    <citation type="submission" date="2018-11" db="EMBL/GenBank/DDBJ databases">
        <title>Genome sequencing of Paenibacillus sp. KCOM 3021 (= ChDC PVNT-B20).</title>
        <authorList>
            <person name="Kook J.-K."/>
            <person name="Park S.-N."/>
            <person name="Lim Y.K."/>
        </authorList>
    </citation>
    <scope>NUCLEOTIDE SEQUENCE [LARGE SCALE GENOMIC DNA]</scope>
    <source>
        <strain evidence="2 3">KCOM 3021</strain>
    </source>
</reference>
<dbReference type="EMBL" id="RRCN01000001">
    <property type="protein sequence ID" value="RRJ63431.1"/>
    <property type="molecule type" value="Genomic_DNA"/>
</dbReference>
<dbReference type="RefSeq" id="WP_128631268.1">
    <property type="nucleotide sequence ID" value="NZ_RRCN01000001.1"/>
</dbReference>
<keyword evidence="3" id="KW-1185">Reference proteome</keyword>
<organism evidence="2 3">
    <name type="scientific">Paenibacillus oralis</name>
    <dbReference type="NCBI Taxonomy" id="2490856"/>
    <lineage>
        <taxon>Bacteria</taxon>
        <taxon>Bacillati</taxon>
        <taxon>Bacillota</taxon>
        <taxon>Bacilli</taxon>
        <taxon>Bacillales</taxon>
        <taxon>Paenibacillaceae</taxon>
        <taxon>Paenibacillus</taxon>
    </lineage>
</organism>
<name>A0A3P3TZ82_9BACL</name>
<dbReference type="Proteomes" id="UP000267017">
    <property type="component" value="Unassembled WGS sequence"/>
</dbReference>
<evidence type="ECO:0000313" key="2">
    <source>
        <dbReference type="EMBL" id="RRJ63431.1"/>
    </source>
</evidence>
<sequence>MHVWLRLLLIMLIIFSALSFVWFLLGSTAYFQRGMDIKGTTYLWGAGIPVLLFAILFTTLLIKGWAPTSGVDYAGICVGLVSTRLISAALIQSVNTHGWANEKIRSDSLKITADERYEYQIGFNLIISA</sequence>
<proteinExistence type="predicted"/>
<protein>
    <submittedName>
        <fullName evidence="2">Uncharacterized protein</fullName>
    </submittedName>
</protein>
<keyword evidence="1" id="KW-1133">Transmembrane helix</keyword>
<feature type="transmembrane region" description="Helical" evidence="1">
    <location>
        <begin position="7"/>
        <end position="30"/>
    </location>
</feature>
<evidence type="ECO:0000313" key="3">
    <source>
        <dbReference type="Proteomes" id="UP000267017"/>
    </source>
</evidence>
<evidence type="ECO:0000256" key="1">
    <source>
        <dbReference type="SAM" id="Phobius"/>
    </source>
</evidence>
<accession>A0A3P3TZ82</accession>
<gene>
    <name evidence="2" type="ORF">EHV15_11230</name>
</gene>
<comment type="caution">
    <text evidence="2">The sequence shown here is derived from an EMBL/GenBank/DDBJ whole genome shotgun (WGS) entry which is preliminary data.</text>
</comment>